<dbReference type="PIRSF" id="PIRSF001554">
    <property type="entry name" value="SucCS_beta"/>
    <property type="match status" value="1"/>
</dbReference>
<dbReference type="InterPro" id="IPR005809">
    <property type="entry name" value="Succ_CoA_ligase-like_bsu"/>
</dbReference>
<reference evidence="8" key="1">
    <citation type="submission" date="2023-12" db="EMBL/GenBank/DDBJ databases">
        <title>Fervidustalea candida gen. nov., sp. nov., a novel member of the family Paenibacillaceae isolated from a geothermal area.</title>
        <authorList>
            <person name="Li W.-J."/>
            <person name="Jiao J.-Y."/>
            <person name="Chen Y."/>
        </authorList>
    </citation>
    <scope>NUCLEOTIDE SEQUENCE</scope>
    <source>
        <strain evidence="8">SYSU GA230002</strain>
    </source>
</reference>
<dbReference type="EMBL" id="JAYJLD010000005">
    <property type="protein sequence ID" value="MEB3100961.1"/>
    <property type="molecule type" value="Genomic_DNA"/>
</dbReference>
<dbReference type="SUPFAM" id="SSF52210">
    <property type="entry name" value="Succinyl-CoA synthetase domains"/>
    <property type="match status" value="1"/>
</dbReference>
<comment type="caution">
    <text evidence="8">The sequence shown here is derived from an EMBL/GenBank/DDBJ whole genome shotgun (WGS) entry which is preliminary data.</text>
</comment>
<dbReference type="RefSeq" id="WP_371753076.1">
    <property type="nucleotide sequence ID" value="NZ_JAYJLD010000005.1"/>
</dbReference>
<keyword evidence="2" id="KW-0436">Ligase</keyword>
<dbReference type="InterPro" id="IPR013815">
    <property type="entry name" value="ATP_grasp_subdomain_1"/>
</dbReference>
<dbReference type="InterPro" id="IPR011761">
    <property type="entry name" value="ATP-grasp"/>
</dbReference>
<dbReference type="Gene3D" id="3.40.50.261">
    <property type="entry name" value="Succinyl-CoA synthetase domains"/>
    <property type="match status" value="1"/>
</dbReference>
<dbReference type="PANTHER" id="PTHR11815">
    <property type="entry name" value="SUCCINYL-COA SYNTHETASE BETA CHAIN"/>
    <property type="match status" value="1"/>
</dbReference>
<dbReference type="SUPFAM" id="SSF56059">
    <property type="entry name" value="Glutathione synthetase ATP-binding domain-like"/>
    <property type="match status" value="1"/>
</dbReference>
<evidence type="ECO:0000256" key="5">
    <source>
        <dbReference type="ARBA" id="ARBA00022842"/>
    </source>
</evidence>
<feature type="domain" description="ATP-grasp" evidence="7">
    <location>
        <begin position="9"/>
        <end position="216"/>
    </location>
</feature>
<dbReference type="InterPro" id="IPR017866">
    <property type="entry name" value="Succ-CoA_synthase_bsu_CS"/>
</dbReference>
<dbReference type="InterPro" id="IPR013650">
    <property type="entry name" value="ATP-grasp_succ-CoA_synth-type"/>
</dbReference>
<evidence type="ECO:0000256" key="2">
    <source>
        <dbReference type="ARBA" id="ARBA00022598"/>
    </source>
</evidence>
<evidence type="ECO:0000313" key="8">
    <source>
        <dbReference type="EMBL" id="MEB3100961.1"/>
    </source>
</evidence>
<gene>
    <name evidence="8" type="ORF">VF724_04720</name>
</gene>
<proteinExistence type="predicted"/>
<evidence type="ECO:0000259" key="7">
    <source>
        <dbReference type="PROSITE" id="PS50975"/>
    </source>
</evidence>
<evidence type="ECO:0000256" key="3">
    <source>
        <dbReference type="ARBA" id="ARBA00022723"/>
    </source>
</evidence>
<keyword evidence="4 6" id="KW-0547">Nucleotide-binding</keyword>
<dbReference type="InterPro" id="IPR005811">
    <property type="entry name" value="SUCC_ACL_C"/>
</dbReference>
<evidence type="ECO:0000256" key="4">
    <source>
        <dbReference type="ARBA" id="ARBA00022741"/>
    </source>
</evidence>
<dbReference type="PANTHER" id="PTHR11815:SF10">
    <property type="entry name" value="SUCCINATE--COA LIGASE [GDP-FORMING] SUBUNIT BETA, MITOCHONDRIAL"/>
    <property type="match status" value="1"/>
</dbReference>
<keyword evidence="3" id="KW-0479">Metal-binding</keyword>
<dbReference type="PROSITE" id="PS50975">
    <property type="entry name" value="ATP_GRASP"/>
    <property type="match status" value="1"/>
</dbReference>
<dbReference type="Gene3D" id="3.30.470.20">
    <property type="entry name" value="ATP-grasp fold, B domain"/>
    <property type="match status" value="1"/>
</dbReference>
<dbReference type="PROSITE" id="PS01217">
    <property type="entry name" value="SUCCINYL_COA_LIG_3"/>
    <property type="match status" value="1"/>
</dbReference>
<keyword evidence="5" id="KW-0460">Magnesium</keyword>
<organism evidence="8 9">
    <name type="scientific">Ferviditalea candida</name>
    <dbReference type="NCBI Taxonomy" id="3108399"/>
    <lineage>
        <taxon>Bacteria</taxon>
        <taxon>Bacillati</taxon>
        <taxon>Bacillota</taxon>
        <taxon>Bacilli</taxon>
        <taxon>Bacillales</taxon>
        <taxon>Paenibacillaceae</taxon>
        <taxon>Ferviditalea</taxon>
    </lineage>
</organism>
<dbReference type="InterPro" id="IPR016102">
    <property type="entry name" value="Succinyl-CoA_synth-like"/>
</dbReference>
<sequence length="375" mass="40932">MKLFEYQAKELFEENQIPVPRRRLIREESGLQQALDEIGFPCVIKAQILEGGRGKAGLIQLAASGEEAHAKTKQIFASPKKVSKVLIEEAVHIAKELYLSITLDPVAGSSVIMACAEGGVDIEEIARSTPDKIIRESVDIARGLSPFQARNLMYDLGLDGPIVSQGSKLLLNLYGLFQRYDCELVEINPLMITSKGNLVAADGKISLDDNSLFRHERFELTREYFDSDAQYEASQEGIPYLEFDGDIGLMCAGAGLTNTVFDLIHYYGGTVSNYLEFGGPNYHKAVQAMTIMMKSNPKVILIVTFGTIARADVMAQGLVDAVKLLKPEIPIVAAIRGTGEEEAHRLLRSIGLQSLDETEEAVKQAIALAGGVGVK</sequence>
<name>A0ABU5ZEN3_9BACL</name>
<evidence type="ECO:0000256" key="1">
    <source>
        <dbReference type="ARBA" id="ARBA00022532"/>
    </source>
</evidence>
<evidence type="ECO:0000256" key="6">
    <source>
        <dbReference type="PROSITE-ProRule" id="PRU00409"/>
    </source>
</evidence>
<dbReference type="Pfam" id="PF08442">
    <property type="entry name" value="ATP-grasp_2"/>
    <property type="match status" value="1"/>
</dbReference>
<evidence type="ECO:0000313" key="9">
    <source>
        <dbReference type="Proteomes" id="UP001310386"/>
    </source>
</evidence>
<keyword evidence="6" id="KW-0067">ATP-binding</keyword>
<accession>A0ABU5ZEN3</accession>
<keyword evidence="9" id="KW-1185">Reference proteome</keyword>
<dbReference type="Pfam" id="PF00549">
    <property type="entry name" value="Ligase_CoA"/>
    <property type="match status" value="1"/>
</dbReference>
<dbReference type="Proteomes" id="UP001310386">
    <property type="component" value="Unassembled WGS sequence"/>
</dbReference>
<keyword evidence="1" id="KW-0816">Tricarboxylic acid cycle</keyword>
<protein>
    <submittedName>
        <fullName evidence="8">ATP-grasp domain-containing protein</fullName>
    </submittedName>
</protein>
<dbReference type="Gene3D" id="3.30.1490.20">
    <property type="entry name" value="ATP-grasp fold, A domain"/>
    <property type="match status" value="1"/>
</dbReference>